<accession>A0A7W8MFP1</accession>
<gene>
    <name evidence="8" type="ORF">HNQ67_000556</name>
</gene>
<evidence type="ECO:0000256" key="5">
    <source>
        <dbReference type="ARBA" id="ARBA00023014"/>
    </source>
</evidence>
<comment type="similarity">
    <text evidence="6">Belongs to the class I-like SAM-binding methyltransferase superfamily. RNA M5U methyltransferase family.</text>
</comment>
<dbReference type="PANTHER" id="PTHR11061:SF49">
    <property type="entry name" value="23S RRNA (URACIL(1939)-C(5))-METHYLTRANSFERASE RLMD"/>
    <property type="match status" value="1"/>
</dbReference>
<dbReference type="InterPro" id="IPR012340">
    <property type="entry name" value="NA-bd_OB-fold"/>
</dbReference>
<evidence type="ECO:0000256" key="4">
    <source>
        <dbReference type="ARBA" id="ARBA00022691"/>
    </source>
</evidence>
<dbReference type="Gene3D" id="2.40.50.140">
    <property type="entry name" value="Nucleic acid-binding proteins"/>
    <property type="match status" value="1"/>
</dbReference>
<dbReference type="Proteomes" id="UP000566663">
    <property type="component" value="Unassembled WGS sequence"/>
</dbReference>
<dbReference type="AlphaFoldDB" id="A0A7W8MFP1"/>
<evidence type="ECO:0000256" key="2">
    <source>
        <dbReference type="ARBA" id="ARBA00022603"/>
    </source>
</evidence>
<feature type="binding site" evidence="6">
    <location>
        <position position="298"/>
    </location>
    <ligand>
        <name>S-adenosyl-L-methionine</name>
        <dbReference type="ChEBI" id="CHEBI:59789"/>
    </ligand>
</feature>
<feature type="binding site" evidence="6">
    <location>
        <position position="251"/>
    </location>
    <ligand>
        <name>S-adenosyl-L-methionine</name>
        <dbReference type="ChEBI" id="CHEBI:59789"/>
    </ligand>
</feature>
<dbReference type="SUPFAM" id="SSF50249">
    <property type="entry name" value="Nucleic acid-binding proteins"/>
    <property type="match status" value="1"/>
</dbReference>
<dbReference type="PANTHER" id="PTHR11061">
    <property type="entry name" value="RNA M5U METHYLTRANSFERASE"/>
    <property type="match status" value="1"/>
</dbReference>
<dbReference type="GO" id="GO:0051539">
    <property type="term" value="F:4 iron, 4 sulfur cluster binding"/>
    <property type="evidence" value="ECO:0007669"/>
    <property type="project" value="UniProtKB-KW"/>
</dbReference>
<dbReference type="EC" id="2.1.1.190" evidence="8"/>
<keyword evidence="2 6" id="KW-0489">Methyltransferase</keyword>
<dbReference type="InterPro" id="IPR030390">
    <property type="entry name" value="MeTrfase_TrmA_AS"/>
</dbReference>
<sequence length="414" mass="43601">MTETLTITRVGGQGDGIAETGAGPVFAPLTLPGETVRAEVRDGRAEAVEIVNASPDRIEPMSPHYGDCGGCSLQHWATGPYLDWKREQVRLALAREGIEAEVDPAVAVPPGARRRIALHARRGPDGRAVLGFKARKSWRLVEIRVCPVADPRLVAAIPALTRVAEAFLEHPKSAPTLHATWTLTGLDVDVTGVERRSGGLSRDAQMRAIEAAGVADLARLSQAGDVLMMSRQPVVAFGPATVPLPPGGFLQAAPEAEAAMVARAVEAVGGAKKIADLFCGAGTFTFPLATVASVLAADASAAGIAALKAGVGTAKGLKPIAAEARDLFRRPLAPYDLRGCDAVVLDPPRAGAREQTAQLPGTKAHTVVYVSCNPVTFARDARLLIDAGFRLDRVTPVDQFLWSAHVELVAVFRR</sequence>
<reference evidence="8 9" key="1">
    <citation type="submission" date="2020-08" db="EMBL/GenBank/DDBJ databases">
        <title>Genomic Encyclopedia of Type Strains, Phase IV (KMG-IV): sequencing the most valuable type-strain genomes for metagenomic binning, comparative biology and taxonomic classification.</title>
        <authorList>
            <person name="Goeker M."/>
        </authorList>
    </citation>
    <scope>NUCLEOTIDE SEQUENCE [LARGE SCALE GENOMIC DNA]</scope>
    <source>
        <strain evidence="8 9">DSM 25335</strain>
    </source>
</reference>
<evidence type="ECO:0000256" key="7">
    <source>
        <dbReference type="PROSITE-ProRule" id="PRU10015"/>
    </source>
</evidence>
<dbReference type="InterPro" id="IPR010280">
    <property type="entry name" value="U5_MeTrfase_fam"/>
</dbReference>
<evidence type="ECO:0000313" key="9">
    <source>
        <dbReference type="Proteomes" id="UP000566663"/>
    </source>
</evidence>
<organism evidence="8 9">
    <name type="scientific">Brevundimonas basaltis</name>
    <dbReference type="NCBI Taxonomy" id="472166"/>
    <lineage>
        <taxon>Bacteria</taxon>
        <taxon>Pseudomonadati</taxon>
        <taxon>Pseudomonadota</taxon>
        <taxon>Alphaproteobacteria</taxon>
        <taxon>Caulobacterales</taxon>
        <taxon>Caulobacteraceae</taxon>
        <taxon>Brevundimonas</taxon>
    </lineage>
</organism>
<name>A0A7W8MFP1_9CAUL</name>
<keyword evidence="9" id="KW-1185">Reference proteome</keyword>
<dbReference type="InterPro" id="IPR029063">
    <property type="entry name" value="SAM-dependent_MTases_sf"/>
</dbReference>
<dbReference type="Pfam" id="PF05958">
    <property type="entry name" value="tRNA_U5-meth_tr"/>
    <property type="match status" value="1"/>
</dbReference>
<evidence type="ECO:0000313" key="8">
    <source>
        <dbReference type="EMBL" id="MBB5291060.1"/>
    </source>
</evidence>
<feature type="active site" evidence="7">
    <location>
        <position position="372"/>
    </location>
</feature>
<keyword evidence="1" id="KW-0004">4Fe-4S</keyword>
<keyword evidence="1" id="KW-0408">Iron</keyword>
<dbReference type="Gene3D" id="2.40.50.1070">
    <property type="match status" value="1"/>
</dbReference>
<dbReference type="RefSeq" id="WP_183252102.1">
    <property type="nucleotide sequence ID" value="NZ_BAAAFF010000004.1"/>
</dbReference>
<keyword evidence="4 6" id="KW-0949">S-adenosyl-L-methionine</keyword>
<dbReference type="EMBL" id="JACHFZ010000001">
    <property type="protein sequence ID" value="MBB5291060.1"/>
    <property type="molecule type" value="Genomic_DNA"/>
</dbReference>
<feature type="active site" description="Nucleophile" evidence="6">
    <location>
        <position position="372"/>
    </location>
</feature>
<dbReference type="GO" id="GO:0070475">
    <property type="term" value="P:rRNA base methylation"/>
    <property type="evidence" value="ECO:0007669"/>
    <property type="project" value="TreeGrafter"/>
</dbReference>
<feature type="binding site" evidence="6">
    <location>
        <position position="346"/>
    </location>
    <ligand>
        <name>S-adenosyl-L-methionine</name>
        <dbReference type="ChEBI" id="CHEBI:59789"/>
    </ligand>
</feature>
<dbReference type="SUPFAM" id="SSF53335">
    <property type="entry name" value="S-adenosyl-L-methionine-dependent methyltransferases"/>
    <property type="match status" value="1"/>
</dbReference>
<feature type="binding site" evidence="6">
    <location>
        <position position="278"/>
    </location>
    <ligand>
        <name>S-adenosyl-L-methionine</name>
        <dbReference type="ChEBI" id="CHEBI:59789"/>
    </ligand>
</feature>
<dbReference type="Gene3D" id="3.40.50.150">
    <property type="entry name" value="Vaccinia Virus protein VP39"/>
    <property type="match status" value="1"/>
</dbReference>
<protein>
    <submittedName>
        <fullName evidence="8">23S rRNA (Uracil1939-C5)-methyltransferase</fullName>
        <ecNumber evidence="8">2.1.1.190</ecNumber>
    </submittedName>
</protein>
<dbReference type="GO" id="GO:0070041">
    <property type="term" value="F:rRNA (uridine-C5-)-methyltransferase activity"/>
    <property type="evidence" value="ECO:0007669"/>
    <property type="project" value="TreeGrafter"/>
</dbReference>
<evidence type="ECO:0000256" key="3">
    <source>
        <dbReference type="ARBA" id="ARBA00022679"/>
    </source>
</evidence>
<proteinExistence type="inferred from homology"/>
<evidence type="ECO:0000256" key="6">
    <source>
        <dbReference type="PROSITE-ProRule" id="PRU01024"/>
    </source>
</evidence>
<keyword evidence="5" id="KW-0411">Iron-sulfur</keyword>
<keyword evidence="1" id="KW-0479">Metal-binding</keyword>
<keyword evidence="3 6" id="KW-0808">Transferase</keyword>
<evidence type="ECO:0000256" key="1">
    <source>
        <dbReference type="ARBA" id="ARBA00022485"/>
    </source>
</evidence>
<dbReference type="PROSITE" id="PS01230">
    <property type="entry name" value="TRMA_1"/>
    <property type="match status" value="1"/>
</dbReference>
<dbReference type="PROSITE" id="PS51687">
    <property type="entry name" value="SAM_MT_RNA_M5U"/>
    <property type="match status" value="1"/>
</dbReference>
<comment type="caution">
    <text evidence="8">The sequence shown here is derived from an EMBL/GenBank/DDBJ whole genome shotgun (WGS) entry which is preliminary data.</text>
</comment>